<dbReference type="Proteomes" id="UP001222325">
    <property type="component" value="Unassembled WGS sequence"/>
</dbReference>
<proteinExistence type="predicted"/>
<protein>
    <submittedName>
        <fullName evidence="2">Uncharacterized protein</fullName>
    </submittedName>
</protein>
<keyword evidence="3" id="KW-1185">Reference proteome</keyword>
<dbReference type="EMBL" id="JARJCN010000050">
    <property type="protein sequence ID" value="KAJ7081410.1"/>
    <property type="molecule type" value="Genomic_DNA"/>
</dbReference>
<reference evidence="2" key="1">
    <citation type="submission" date="2023-03" db="EMBL/GenBank/DDBJ databases">
        <title>Massive genome expansion in bonnet fungi (Mycena s.s.) driven by repeated elements and novel gene families across ecological guilds.</title>
        <authorList>
            <consortium name="Lawrence Berkeley National Laboratory"/>
            <person name="Harder C.B."/>
            <person name="Miyauchi S."/>
            <person name="Viragh M."/>
            <person name="Kuo A."/>
            <person name="Thoen E."/>
            <person name="Andreopoulos B."/>
            <person name="Lu D."/>
            <person name="Skrede I."/>
            <person name="Drula E."/>
            <person name="Henrissat B."/>
            <person name="Morin E."/>
            <person name="Kohler A."/>
            <person name="Barry K."/>
            <person name="LaButti K."/>
            <person name="Morin E."/>
            <person name="Salamov A."/>
            <person name="Lipzen A."/>
            <person name="Mereny Z."/>
            <person name="Hegedus B."/>
            <person name="Baldrian P."/>
            <person name="Stursova M."/>
            <person name="Weitz H."/>
            <person name="Taylor A."/>
            <person name="Grigoriev I.V."/>
            <person name="Nagy L.G."/>
            <person name="Martin F."/>
            <person name="Kauserud H."/>
        </authorList>
    </citation>
    <scope>NUCLEOTIDE SEQUENCE</scope>
    <source>
        <strain evidence="2">CBHHK173m</strain>
    </source>
</reference>
<gene>
    <name evidence="2" type="ORF">B0H15DRAFT_803719</name>
</gene>
<name>A0AAD6U045_9AGAR</name>
<feature type="region of interest" description="Disordered" evidence="1">
    <location>
        <begin position="37"/>
        <end position="56"/>
    </location>
</feature>
<feature type="region of interest" description="Disordered" evidence="1">
    <location>
        <begin position="364"/>
        <end position="416"/>
    </location>
</feature>
<sequence length="626" mass="69638">MASPTSIQTFDDLLQHLDISDPTALCYATPYEHYFPPPTSDGSETAASDSADDTAYTTRDQQAFTTVAFGRVRGPVRRIDFSRAFHVDCQDAPPQVQEAFADQLFNLATLVKYDDEEDVANGKASPCRQLLTVLVRPFTNSHRRSALGGHTMTVSVDRHDKERCTRYTKSGNEWLESVPLLGDQWRLYAGDWVIFHATLHRTETRRFPVYHRTYTLLATHLWVISEGKPLPLSVYTDDDLAERDDQEALVEADDGEVPGSADLLDPATDECTPPTTVADLPVPQLATPQPPSEGPATTTESSGPQPGSRPPSPRPATPERVGQPRTPTHQPSTPPPSTPPSTATPYFTRGKKRDADALENRLKANRMASSSSSPSPVTRSQKRRAATPEESVPVYSTPAKAKRSRTTARMSTGGRAPSVDTCFSLRLQPPQMSFNDSLCQPAMATWISDMDWTDVWSTREVVDYEGAATVKAWLIPDGLSINQHVVARVPLMPGVRRAQNMDEVDFEMYFDAGRGIGEAADDASERIFRIDRYPLDEPRDLDHSWSIVVAPQDSEGPHSHPVNHYIGALVPELAMPWRGNVLIFRHGRTSKKVIVGVEDQYWMGVRWLLTTVFREKIVKRAYAYQI</sequence>
<evidence type="ECO:0000256" key="1">
    <source>
        <dbReference type="SAM" id="MobiDB-lite"/>
    </source>
</evidence>
<accession>A0AAD6U045</accession>
<feature type="compositionally biased region" description="Pro residues" evidence="1">
    <location>
        <begin position="307"/>
        <end position="316"/>
    </location>
</feature>
<evidence type="ECO:0000313" key="2">
    <source>
        <dbReference type="EMBL" id="KAJ7081410.1"/>
    </source>
</evidence>
<comment type="caution">
    <text evidence="2">The sequence shown here is derived from an EMBL/GenBank/DDBJ whole genome shotgun (WGS) entry which is preliminary data.</text>
</comment>
<dbReference type="AlphaFoldDB" id="A0AAD6U045"/>
<organism evidence="2 3">
    <name type="scientific">Mycena belliarum</name>
    <dbReference type="NCBI Taxonomy" id="1033014"/>
    <lineage>
        <taxon>Eukaryota</taxon>
        <taxon>Fungi</taxon>
        <taxon>Dikarya</taxon>
        <taxon>Basidiomycota</taxon>
        <taxon>Agaricomycotina</taxon>
        <taxon>Agaricomycetes</taxon>
        <taxon>Agaricomycetidae</taxon>
        <taxon>Agaricales</taxon>
        <taxon>Marasmiineae</taxon>
        <taxon>Mycenaceae</taxon>
        <taxon>Mycena</taxon>
    </lineage>
</organism>
<evidence type="ECO:0000313" key="3">
    <source>
        <dbReference type="Proteomes" id="UP001222325"/>
    </source>
</evidence>
<feature type="region of interest" description="Disordered" evidence="1">
    <location>
        <begin position="250"/>
        <end position="350"/>
    </location>
</feature>
<feature type="compositionally biased region" description="Low complexity" evidence="1">
    <location>
        <begin position="40"/>
        <end position="56"/>
    </location>
</feature>